<organism evidence="3 4">
    <name type="scientific">Pseudaquabacterium rugosum</name>
    <dbReference type="NCBI Taxonomy" id="2984194"/>
    <lineage>
        <taxon>Bacteria</taxon>
        <taxon>Pseudomonadati</taxon>
        <taxon>Pseudomonadota</taxon>
        <taxon>Betaproteobacteria</taxon>
        <taxon>Burkholderiales</taxon>
        <taxon>Sphaerotilaceae</taxon>
        <taxon>Pseudaquabacterium</taxon>
    </lineage>
</organism>
<reference evidence="3 4" key="1">
    <citation type="submission" date="2024-04" db="EMBL/GenBank/DDBJ databases">
        <title>Novel species of the genus Ideonella isolated from streams.</title>
        <authorList>
            <person name="Lu H."/>
        </authorList>
    </citation>
    <scope>NUCLEOTIDE SEQUENCE [LARGE SCALE GENOMIC DNA]</scope>
    <source>
        <strain evidence="3 4">BYS139W</strain>
    </source>
</reference>
<keyword evidence="4" id="KW-1185">Reference proteome</keyword>
<feature type="transmembrane region" description="Helical" evidence="1">
    <location>
        <begin position="171"/>
        <end position="188"/>
    </location>
</feature>
<evidence type="ECO:0000313" key="4">
    <source>
        <dbReference type="Proteomes" id="UP001368500"/>
    </source>
</evidence>
<feature type="chain" id="PRO_5046081264" description="PEP-CTERM sorting domain-containing protein" evidence="2">
    <location>
        <begin position="25"/>
        <end position="195"/>
    </location>
</feature>
<dbReference type="EMBL" id="JBBUTF010000009">
    <property type="protein sequence ID" value="MEK8026578.1"/>
    <property type="molecule type" value="Genomic_DNA"/>
</dbReference>
<dbReference type="RefSeq" id="WP_341374364.1">
    <property type="nucleotide sequence ID" value="NZ_JBBUTF010000009.1"/>
</dbReference>
<name>A0ABU9BD96_9BURK</name>
<keyword evidence="1" id="KW-0812">Transmembrane</keyword>
<protein>
    <recommendedName>
        <fullName evidence="5">PEP-CTERM sorting domain-containing protein</fullName>
    </recommendedName>
</protein>
<dbReference type="PROSITE" id="PS51257">
    <property type="entry name" value="PROKAR_LIPOPROTEIN"/>
    <property type="match status" value="1"/>
</dbReference>
<gene>
    <name evidence="3" type="ORF">AACH11_11460</name>
</gene>
<accession>A0ABU9BD96</accession>
<comment type="caution">
    <text evidence="3">The sequence shown here is derived from an EMBL/GenBank/DDBJ whole genome shotgun (WGS) entry which is preliminary data.</text>
</comment>
<evidence type="ECO:0000256" key="2">
    <source>
        <dbReference type="SAM" id="SignalP"/>
    </source>
</evidence>
<feature type="signal peptide" evidence="2">
    <location>
        <begin position="1"/>
        <end position="24"/>
    </location>
</feature>
<sequence length="195" mass="21043">MNRSWTTVGCVGLVACLAGVPALAVTPDPPAPPQVTVGDPVWSPGLKQWSWSIQVGGEPGIASIHVTPVGAVGPIIPMDLPDFEYRYIEDLLGEQPPYNWQTPGATPETGNFHGDFDLRFRSPQFNGGERFTLSFDYLWPYDDPQTGQTTVYRTEFLPPASILSTSVVPEPAGAALLALGALCLVPIVRRQQARA</sequence>
<evidence type="ECO:0000256" key="1">
    <source>
        <dbReference type="SAM" id="Phobius"/>
    </source>
</evidence>
<evidence type="ECO:0000313" key="3">
    <source>
        <dbReference type="EMBL" id="MEK8026578.1"/>
    </source>
</evidence>
<keyword evidence="2" id="KW-0732">Signal</keyword>
<proteinExistence type="predicted"/>
<keyword evidence="1" id="KW-1133">Transmembrane helix</keyword>
<evidence type="ECO:0008006" key="5">
    <source>
        <dbReference type="Google" id="ProtNLM"/>
    </source>
</evidence>
<keyword evidence="1" id="KW-0472">Membrane</keyword>
<dbReference type="Proteomes" id="UP001368500">
    <property type="component" value="Unassembled WGS sequence"/>
</dbReference>